<dbReference type="RefSeq" id="XP_030642469.1">
    <property type="nucleotide sequence ID" value="XM_030786609.1"/>
</dbReference>
<evidence type="ECO:0000313" key="3">
    <source>
        <dbReference type="RefSeq" id="XP_030642469.1"/>
    </source>
</evidence>
<dbReference type="OrthoDB" id="10031784at2759"/>
<dbReference type="GeneID" id="115822695"/>
<dbReference type="PANTHER" id="PTHR20859:SF53">
    <property type="entry name" value="INTERLEUKIN-22 RECEPTOR SUBUNIT ALPHA-1"/>
    <property type="match status" value="1"/>
</dbReference>
<feature type="domain" description="Fibronectin type-III" evidence="1">
    <location>
        <begin position="87"/>
        <end position="185"/>
    </location>
</feature>
<evidence type="ECO:0000259" key="1">
    <source>
        <dbReference type="PROSITE" id="PS50853"/>
    </source>
</evidence>
<dbReference type="Pfam" id="PF09294">
    <property type="entry name" value="Interfer-bind"/>
    <property type="match status" value="1"/>
</dbReference>
<dbReference type="InterPro" id="IPR050650">
    <property type="entry name" value="Type-II_Cytokine-TF_Rcpt"/>
</dbReference>
<protein>
    <submittedName>
        <fullName evidence="3">Interferon alpha/beta receptor 2-like</fullName>
    </submittedName>
</protein>
<dbReference type="Gene3D" id="2.60.40.10">
    <property type="entry name" value="Immunoglobulins"/>
    <property type="match status" value="3"/>
</dbReference>
<dbReference type="GO" id="GO:0005886">
    <property type="term" value="C:plasma membrane"/>
    <property type="evidence" value="ECO:0007669"/>
    <property type="project" value="TreeGrafter"/>
</dbReference>
<dbReference type="InterPro" id="IPR015373">
    <property type="entry name" value="Interferon/interleukin_rcp_dom"/>
</dbReference>
<dbReference type="AlphaFoldDB" id="A0A6J2WDY9"/>
<keyword evidence="2" id="KW-1185">Reference proteome</keyword>
<dbReference type="PANTHER" id="PTHR20859">
    <property type="entry name" value="INTERFERON/INTERLEUKIN RECEPTOR"/>
    <property type="match status" value="1"/>
</dbReference>
<dbReference type="PROSITE" id="PS50853">
    <property type="entry name" value="FN3"/>
    <property type="match status" value="1"/>
</dbReference>
<dbReference type="SUPFAM" id="SSF49265">
    <property type="entry name" value="Fibronectin type III"/>
    <property type="match status" value="3"/>
</dbReference>
<dbReference type="Pfam" id="PF01108">
    <property type="entry name" value="Tissue_fac"/>
    <property type="match status" value="1"/>
</dbReference>
<accession>A0A6J2WDY9</accession>
<dbReference type="InterPro" id="IPR013783">
    <property type="entry name" value="Ig-like_fold"/>
</dbReference>
<dbReference type="GO" id="GO:0004896">
    <property type="term" value="F:cytokine receptor activity"/>
    <property type="evidence" value="ECO:0007669"/>
    <property type="project" value="TreeGrafter"/>
</dbReference>
<reference evidence="3" key="1">
    <citation type="submission" date="2025-08" db="UniProtKB">
        <authorList>
            <consortium name="RefSeq"/>
        </authorList>
    </citation>
    <scope>IDENTIFICATION</scope>
</reference>
<evidence type="ECO:0000313" key="2">
    <source>
        <dbReference type="Proteomes" id="UP000504632"/>
    </source>
</evidence>
<dbReference type="Proteomes" id="UP000504632">
    <property type="component" value="Chromosome 10"/>
</dbReference>
<name>A0A6J2WDY9_CHACN</name>
<organism evidence="2 3">
    <name type="scientific">Chanos chanos</name>
    <name type="common">Milkfish</name>
    <name type="synonym">Mugil chanos</name>
    <dbReference type="NCBI Taxonomy" id="29144"/>
    <lineage>
        <taxon>Eukaryota</taxon>
        <taxon>Metazoa</taxon>
        <taxon>Chordata</taxon>
        <taxon>Craniata</taxon>
        <taxon>Vertebrata</taxon>
        <taxon>Euteleostomi</taxon>
        <taxon>Actinopterygii</taxon>
        <taxon>Neopterygii</taxon>
        <taxon>Teleostei</taxon>
        <taxon>Ostariophysi</taxon>
        <taxon>Gonorynchiformes</taxon>
        <taxon>Chanidae</taxon>
        <taxon>Chanos</taxon>
    </lineage>
</organism>
<gene>
    <name evidence="3" type="primary">LOC115822695</name>
</gene>
<proteinExistence type="predicted"/>
<dbReference type="InParanoid" id="A0A6J2WDY9"/>
<dbReference type="InterPro" id="IPR036116">
    <property type="entry name" value="FN3_sf"/>
</dbReference>
<dbReference type="InterPro" id="IPR003961">
    <property type="entry name" value="FN3_dom"/>
</dbReference>
<sequence>MEHELTWEPGPGTPASARFRVQIYHFRKKAWVPVQACVNLTMGEWCNLTNSVKDIYLDFATRVQAFSPTQESPWSFSTVFNPLMDTVWGPPELSLSSCGNCLVLGLTPPSSIGLHPYLNRLFFHDFDVQVTRTRDNTQFSLRVSSREYVIDYLEPGVEYCVTATALIYYKHSVPSDPLCAYTSAQPSSKGVIPPPDNVKITSFNMGLVLEWDPAQNFTNDKLTYTAEYL</sequence>